<keyword evidence="2" id="KW-1185">Reference proteome</keyword>
<dbReference type="Proteomes" id="UP001642260">
    <property type="component" value="Unassembled WGS sequence"/>
</dbReference>
<proteinExistence type="predicted"/>
<dbReference type="EMBL" id="CAKOAT010895153">
    <property type="protein sequence ID" value="CAH8390398.1"/>
    <property type="molecule type" value="Genomic_DNA"/>
</dbReference>
<gene>
    <name evidence="1" type="ORF">ERUC_LOCUS42881</name>
</gene>
<name>A0ABC8M5H5_ERUVS</name>
<evidence type="ECO:0008006" key="3">
    <source>
        <dbReference type="Google" id="ProtNLM"/>
    </source>
</evidence>
<sequence length="126" mass="14571">MLEKGIGIDSGLLDVLVGMYLSQNRIEEACEFLKEKVENDNVKPWRSSYKGVIDKLVEIKKDKEALCLVQMMKKQYHSASADAERNVQSLKYYYPNFSDVIYAFYGLPGLRGLKSIILRQTRMNPW</sequence>
<dbReference type="PANTHER" id="PTHR47003">
    <property type="entry name" value="OS01G0970900 PROTEIN"/>
    <property type="match status" value="1"/>
</dbReference>
<organism evidence="1 2">
    <name type="scientific">Eruca vesicaria subsp. sativa</name>
    <name type="common">Garden rocket</name>
    <name type="synonym">Eruca sativa</name>
    <dbReference type="NCBI Taxonomy" id="29727"/>
    <lineage>
        <taxon>Eukaryota</taxon>
        <taxon>Viridiplantae</taxon>
        <taxon>Streptophyta</taxon>
        <taxon>Embryophyta</taxon>
        <taxon>Tracheophyta</taxon>
        <taxon>Spermatophyta</taxon>
        <taxon>Magnoliopsida</taxon>
        <taxon>eudicotyledons</taxon>
        <taxon>Gunneridae</taxon>
        <taxon>Pentapetalae</taxon>
        <taxon>rosids</taxon>
        <taxon>malvids</taxon>
        <taxon>Brassicales</taxon>
        <taxon>Brassicaceae</taxon>
        <taxon>Brassiceae</taxon>
        <taxon>Eruca</taxon>
    </lineage>
</organism>
<dbReference type="PANTHER" id="PTHR47003:SF8">
    <property type="entry name" value="PENTACOTRIPEPTIDE-REPEAT REGION OF PRORP DOMAIN-CONTAINING PROTEIN"/>
    <property type="match status" value="1"/>
</dbReference>
<comment type="caution">
    <text evidence="1">The sequence shown here is derived from an EMBL/GenBank/DDBJ whole genome shotgun (WGS) entry which is preliminary data.</text>
</comment>
<evidence type="ECO:0000313" key="1">
    <source>
        <dbReference type="EMBL" id="CAH8390398.1"/>
    </source>
</evidence>
<dbReference type="InterPro" id="IPR044578">
    <property type="entry name" value="BIR6-like"/>
</dbReference>
<protein>
    <recommendedName>
        <fullName evidence="3">Pentatricopeptide repeat-containing protein</fullName>
    </recommendedName>
</protein>
<dbReference type="InterPro" id="IPR011990">
    <property type="entry name" value="TPR-like_helical_dom_sf"/>
</dbReference>
<dbReference type="Gene3D" id="1.25.40.10">
    <property type="entry name" value="Tetratricopeptide repeat domain"/>
    <property type="match status" value="1"/>
</dbReference>
<reference evidence="1 2" key="1">
    <citation type="submission" date="2022-03" db="EMBL/GenBank/DDBJ databases">
        <authorList>
            <person name="Macdonald S."/>
            <person name="Ahmed S."/>
            <person name="Newling K."/>
        </authorList>
    </citation>
    <scope>NUCLEOTIDE SEQUENCE [LARGE SCALE GENOMIC DNA]</scope>
</reference>
<dbReference type="AlphaFoldDB" id="A0ABC8M5H5"/>
<accession>A0ABC8M5H5</accession>
<evidence type="ECO:0000313" key="2">
    <source>
        <dbReference type="Proteomes" id="UP001642260"/>
    </source>
</evidence>